<dbReference type="InterPro" id="IPR043741">
    <property type="entry name" value="DUF5686"/>
</dbReference>
<dbReference type="Proteomes" id="UP001432059">
    <property type="component" value="Chromosome"/>
</dbReference>
<name>A0AAU0EXY1_9FLAO</name>
<gene>
    <name evidence="1" type="ORF">BPO_0089</name>
</gene>
<evidence type="ECO:0008006" key="3">
    <source>
        <dbReference type="Google" id="ProtNLM"/>
    </source>
</evidence>
<dbReference type="KEGG" id="bpor:BPO_0089"/>
<dbReference type="RefSeq" id="WP_327984450.1">
    <property type="nucleotide sequence ID" value="NZ_CP136426.1"/>
</dbReference>
<organism evidence="1 2">
    <name type="scientific">Bergeyella porcorum</name>
    <dbReference type="NCBI Taxonomy" id="1735111"/>
    <lineage>
        <taxon>Bacteria</taxon>
        <taxon>Pseudomonadati</taxon>
        <taxon>Bacteroidota</taxon>
        <taxon>Flavobacteriia</taxon>
        <taxon>Flavobacteriales</taxon>
        <taxon>Weeksellaceae</taxon>
        <taxon>Bergeyella</taxon>
    </lineage>
</organism>
<dbReference type="EMBL" id="CP136426">
    <property type="protein sequence ID" value="WOC50736.1"/>
    <property type="molecule type" value="Genomic_DNA"/>
</dbReference>
<protein>
    <recommendedName>
        <fullName evidence="3">Carboxypeptidase-like regulatory domain-containing protein</fullName>
    </recommendedName>
</protein>
<proteinExistence type="predicted"/>
<accession>A0AAU0EXY1</accession>
<dbReference type="Pfam" id="PF18939">
    <property type="entry name" value="DUF5686"/>
    <property type="match status" value="1"/>
</dbReference>
<evidence type="ECO:0000313" key="2">
    <source>
        <dbReference type="Proteomes" id="UP001432059"/>
    </source>
</evidence>
<reference evidence="1" key="1">
    <citation type="submission" date="2023-10" db="EMBL/GenBank/DDBJ databases">
        <title>Characterization and whole genome sequencing of a novel strain of Bergeyella porcorum QD2021 isolated from pig.</title>
        <authorList>
            <person name="Liu G."/>
            <person name="Chen C."/>
            <person name="Han X."/>
        </authorList>
    </citation>
    <scope>NUCLEOTIDE SEQUENCE</scope>
    <source>
        <strain evidence="1">QD2021</strain>
    </source>
</reference>
<evidence type="ECO:0000313" key="1">
    <source>
        <dbReference type="EMBL" id="WOC50736.1"/>
    </source>
</evidence>
<dbReference type="AlphaFoldDB" id="A0AAU0EXY1"/>
<keyword evidence="2" id="KW-1185">Reference proteome</keyword>
<sequence>MKYWYILVLSLLGVLGFAQSEIKVFKAGNRTPIAGASVACNGKILGRTNAAGILKFRTQCRSVEVAAKGYYETEVVVDKVMEATLEQLEKGTASIEKVVLKDVSDPKALELLKKVREHYSNNTPQGLQSYSFKAYEKTALDLDQDTIQQYNDFVKARLDSLKQLPQKNQDPKKIKDSIENTHTMKLMGQSKAFLWERVKEFAYSKKYGEKITVLDNRVSGLNNPIYEMLTLRSNRTKMPREILEENQKLYRYFLTDTLDVEGRPSYVIRFRQTNYKQRENRRKYNGYLYIDAETYGLKKIESNSNKKNEGSLTSIWTLVDGKWFLQKENLKLKAGQISFKQNKEEKNNKKQQYGYYVYHIADYFDYQTNFEAKAKDFKGYTMEIKNADGSLLSQYRTDSLSQRDLMTYIKIDSVGQKYQLDRKVKLVSALLGGKLRLGKVDFNLGNAIKYTLYEGLRLGAEVKMNEKFHRYLSPDAYVAYGFKDRGLKYGLGLDVKTTLRKTSFFRIEYYHDVLAAGKFNERLWNFKMKIMNGGVNLKNDRFYQYEGVKLSYENDLLNSLTLRTSVARNVEQALFNYDYRGMGNQFDNFKTIVTLKYAPKSKNIMTPSGKYTFEQGFPEFYFNFEKGDKAFGGDFDYTKMDILATHRFKTKAGITGARVYSGIVTGEAPIWHLFHMNGLGGRSSNFNYNLTSYLGFATMQAGKYYSDRMLGYYLTHRLPWHFKSFGQQTSSFDLVYRGAIGDMKHPERHQFDFSTLNRLYQEAGFEWNNFLSTGLNLGFFYRVGHYQTPKFGDNFAVQLKVKLLGF</sequence>